<evidence type="ECO:0000256" key="3">
    <source>
        <dbReference type="SAM" id="SignalP"/>
    </source>
</evidence>
<name>A0A6I4U619_9SPHN</name>
<feature type="domain" description="CHAT" evidence="4">
    <location>
        <begin position="238"/>
        <end position="585"/>
    </location>
</feature>
<keyword evidence="6" id="KW-1185">Reference proteome</keyword>
<keyword evidence="1" id="KW-0175">Coiled coil</keyword>
<protein>
    <submittedName>
        <fullName evidence="5">CHAT domain-containing protein</fullName>
    </submittedName>
</protein>
<evidence type="ECO:0000313" key="5">
    <source>
        <dbReference type="EMBL" id="MXP09891.1"/>
    </source>
</evidence>
<dbReference type="Proteomes" id="UP000429229">
    <property type="component" value="Unassembled WGS sequence"/>
</dbReference>
<evidence type="ECO:0000256" key="1">
    <source>
        <dbReference type="SAM" id="Coils"/>
    </source>
</evidence>
<evidence type="ECO:0000256" key="2">
    <source>
        <dbReference type="SAM" id="MobiDB-lite"/>
    </source>
</evidence>
<dbReference type="EMBL" id="WTYR01000001">
    <property type="protein sequence ID" value="MXP09891.1"/>
    <property type="molecule type" value="Genomic_DNA"/>
</dbReference>
<feature type="region of interest" description="Disordered" evidence="2">
    <location>
        <begin position="351"/>
        <end position="373"/>
    </location>
</feature>
<dbReference type="Pfam" id="PF12770">
    <property type="entry name" value="CHAT"/>
    <property type="match status" value="1"/>
</dbReference>
<gene>
    <name evidence="5" type="ORF">GRI68_06835</name>
</gene>
<feature type="signal peptide" evidence="3">
    <location>
        <begin position="1"/>
        <end position="22"/>
    </location>
</feature>
<sequence length="588" mass="62287">MNRLTHLALLPVAALVMGFQDAGEIEIEPVPPPAELRSEAFVAAQYAQISAAAAAVDKVTARFSAGGGELALLEQQRDEKLAELQAVDRQFTALIERGDQVSEEQRRELAERRRAIREDVTAIEERINTEFPQYFELTRPKPLDVAQAQALLNDDEALLMVLVADDASYVWGVTRDKADWIRSEKMNEKALAAAVAKLRSSMGVKDTRSGAPVDLSGGQQETDAGTLTTYAAQPFDRKLAYEIYSELIAPLQDTIGGKDVLLTNVSGALTALPLGLLVTESPEGADNDPNALRRTGWLIDTYALAELPSVSSLRALRCLLIARKEDAHPGCATASGSDNYARSSRGGVSLAGYGAPTLRGEPGDTDNDTDPGDAYDGQLADTEALRSLSKLPHAKLELESLGKTFGSAAKIVTGDEATESAVKASKEIASARFIVFSTHGLLATEVGDVAEPGLVFTPPAPDAKSEQDDGLLTASEAATLDLAADLVVLSACNTAAGSGEPGAEGLSGLARAFLFAGARSLMVSHWAVSDEATSLLMQTTFRQLESGDIASRARALQTAMQQVRNTSDGSFVNPVFWAPFSLVGEPGA</sequence>
<dbReference type="PANTHER" id="PTHR10098:SF108">
    <property type="entry name" value="TETRATRICOPEPTIDE REPEAT PROTEIN 28"/>
    <property type="match status" value="1"/>
</dbReference>
<reference evidence="5 6" key="1">
    <citation type="submission" date="2019-12" db="EMBL/GenBank/DDBJ databases">
        <title>Genomic-based taxomic classification of the family Erythrobacteraceae.</title>
        <authorList>
            <person name="Xu L."/>
        </authorList>
    </citation>
    <scope>NUCLEOTIDE SEQUENCE [LARGE SCALE GENOMIC DNA]</scope>
    <source>
        <strain evidence="5 6">LMG 29519</strain>
    </source>
</reference>
<dbReference type="RefSeq" id="WP_160616552.1">
    <property type="nucleotide sequence ID" value="NZ_WTYR01000001.1"/>
</dbReference>
<keyword evidence="3" id="KW-0732">Signal</keyword>
<dbReference type="PANTHER" id="PTHR10098">
    <property type="entry name" value="RAPSYN-RELATED"/>
    <property type="match status" value="1"/>
</dbReference>
<organism evidence="5 6">
    <name type="scientific">Alteriqipengyuania halimionae</name>
    <dbReference type="NCBI Taxonomy" id="1926630"/>
    <lineage>
        <taxon>Bacteria</taxon>
        <taxon>Pseudomonadati</taxon>
        <taxon>Pseudomonadota</taxon>
        <taxon>Alphaproteobacteria</taxon>
        <taxon>Sphingomonadales</taxon>
        <taxon>Erythrobacteraceae</taxon>
        <taxon>Alteriqipengyuania</taxon>
    </lineage>
</organism>
<feature type="compositionally biased region" description="Acidic residues" evidence="2">
    <location>
        <begin position="363"/>
        <end position="373"/>
    </location>
</feature>
<comment type="caution">
    <text evidence="5">The sequence shown here is derived from an EMBL/GenBank/DDBJ whole genome shotgun (WGS) entry which is preliminary data.</text>
</comment>
<dbReference type="AlphaFoldDB" id="A0A6I4U619"/>
<dbReference type="OrthoDB" id="9787760at2"/>
<dbReference type="InterPro" id="IPR024983">
    <property type="entry name" value="CHAT_dom"/>
</dbReference>
<feature type="chain" id="PRO_5026318002" evidence="3">
    <location>
        <begin position="23"/>
        <end position="588"/>
    </location>
</feature>
<feature type="coiled-coil region" evidence="1">
    <location>
        <begin position="70"/>
        <end position="126"/>
    </location>
</feature>
<evidence type="ECO:0000313" key="6">
    <source>
        <dbReference type="Proteomes" id="UP000429229"/>
    </source>
</evidence>
<evidence type="ECO:0000259" key="4">
    <source>
        <dbReference type="Pfam" id="PF12770"/>
    </source>
</evidence>
<proteinExistence type="predicted"/>
<accession>A0A6I4U619</accession>